<dbReference type="RefSeq" id="WP_168449062.1">
    <property type="nucleotide sequence ID" value="NZ_JAAWWK010000001.1"/>
</dbReference>
<dbReference type="InterPro" id="IPR029510">
    <property type="entry name" value="Ald_DH_CS_GLU"/>
</dbReference>
<dbReference type="Gene3D" id="3.40.309.10">
    <property type="entry name" value="Aldehyde Dehydrogenase, Chain A, domain 2"/>
    <property type="match status" value="1"/>
</dbReference>
<name>A0ABX1GC52_9GAMM</name>
<gene>
    <name evidence="6" type="ORF">HCU74_03820</name>
</gene>
<organism evidence="6 7">
    <name type="scientific">Spongiibacter thalassae</name>
    <dbReference type="NCBI Taxonomy" id="2721624"/>
    <lineage>
        <taxon>Bacteria</taxon>
        <taxon>Pseudomonadati</taxon>
        <taxon>Pseudomonadota</taxon>
        <taxon>Gammaproteobacteria</taxon>
        <taxon>Cellvibrionales</taxon>
        <taxon>Spongiibacteraceae</taxon>
        <taxon>Spongiibacter</taxon>
    </lineage>
</organism>
<evidence type="ECO:0000313" key="7">
    <source>
        <dbReference type="Proteomes" id="UP000765845"/>
    </source>
</evidence>
<feature type="domain" description="Aldehyde dehydrogenase" evidence="5">
    <location>
        <begin position="16"/>
        <end position="486"/>
    </location>
</feature>
<evidence type="ECO:0000313" key="6">
    <source>
        <dbReference type="EMBL" id="NKI16545.1"/>
    </source>
</evidence>
<dbReference type="InterPro" id="IPR016163">
    <property type="entry name" value="Ald_DH_C"/>
</dbReference>
<evidence type="ECO:0000256" key="3">
    <source>
        <dbReference type="PROSITE-ProRule" id="PRU10007"/>
    </source>
</evidence>
<dbReference type="EMBL" id="JAAWWK010000001">
    <property type="protein sequence ID" value="NKI16545.1"/>
    <property type="molecule type" value="Genomic_DNA"/>
</dbReference>
<dbReference type="PANTHER" id="PTHR42804">
    <property type="entry name" value="ALDEHYDE DEHYDROGENASE"/>
    <property type="match status" value="1"/>
</dbReference>
<keyword evidence="7" id="KW-1185">Reference proteome</keyword>
<comment type="caution">
    <text evidence="6">The sequence shown here is derived from an EMBL/GenBank/DDBJ whole genome shotgun (WGS) entry which is preliminary data.</text>
</comment>
<proteinExistence type="inferred from homology"/>
<dbReference type="SUPFAM" id="SSF53720">
    <property type="entry name" value="ALDH-like"/>
    <property type="match status" value="1"/>
</dbReference>
<evidence type="ECO:0000259" key="5">
    <source>
        <dbReference type="Pfam" id="PF00171"/>
    </source>
</evidence>
<reference evidence="6 7" key="1">
    <citation type="submission" date="2020-04" db="EMBL/GenBank/DDBJ databases">
        <authorList>
            <person name="Yoon J."/>
        </authorList>
    </citation>
    <scope>NUCLEOTIDE SEQUENCE [LARGE SCALE GENOMIC DNA]</scope>
    <source>
        <strain evidence="6 7">KMU-166</strain>
    </source>
</reference>
<protein>
    <submittedName>
        <fullName evidence="6">Aldehyde dehydrogenase family protein</fullName>
    </submittedName>
</protein>
<dbReference type="PANTHER" id="PTHR42804:SF1">
    <property type="entry name" value="ALDEHYDE DEHYDROGENASE-RELATED"/>
    <property type="match status" value="1"/>
</dbReference>
<dbReference type="PROSITE" id="PS00687">
    <property type="entry name" value="ALDEHYDE_DEHYDR_GLU"/>
    <property type="match status" value="1"/>
</dbReference>
<feature type="active site" evidence="3">
    <location>
        <position position="261"/>
    </location>
</feature>
<evidence type="ECO:0000256" key="2">
    <source>
        <dbReference type="ARBA" id="ARBA00023002"/>
    </source>
</evidence>
<sequence>MNTTSLPTALFIDNEWIPGDAEPQPVINPADESVIGLAPIASAAQTEHAIGAAKAAFDNGPWPRMTTAERVATMQKLHDYFYSRKAEIIELIRLETGCSQQLAEFLQFELPMKHARQLMADALQIQSEMIRPELTPSPQGTTVLGTAEIIYDPIGVVSAITAYNFPFFLNVVKIYHALTMGNTVILKPSPLTPFEALIFGEAALAVGLPKGVLNIVNGDVDTGTLLSTDPRVDMITFTGSDTVGAAIVAQSAPGLKKTHMELGGKSALIVREDADIQQAAATAVANFTIHAGQGCALTTRILAHQNIRQPLLNTMVEMLKHTKVGNPADPGVAMGPLIRSNARARVERYVGIAMNSGAKLVYGGRRPDIEKGYYYLPTLFDGVDNHDVIAQEEIFGPVAAVIGFDNDDEAIAIANHSNFGLAGGIFSKDAGRAYEIARQIRTGGVAINGGAGTVLSSAPFGGYKRSGFGREYGRQGLLDFTETKVISFHAG</sequence>
<dbReference type="CDD" id="cd07089">
    <property type="entry name" value="ALDH_CddD-AldA-like"/>
    <property type="match status" value="1"/>
</dbReference>
<dbReference type="InterPro" id="IPR016161">
    <property type="entry name" value="Ald_DH/histidinol_DH"/>
</dbReference>
<dbReference type="InterPro" id="IPR015590">
    <property type="entry name" value="Aldehyde_DH_dom"/>
</dbReference>
<comment type="similarity">
    <text evidence="1 4">Belongs to the aldehyde dehydrogenase family.</text>
</comment>
<dbReference type="Proteomes" id="UP000765845">
    <property type="component" value="Unassembled WGS sequence"/>
</dbReference>
<dbReference type="InterPro" id="IPR016162">
    <property type="entry name" value="Ald_DH_N"/>
</dbReference>
<accession>A0ABX1GC52</accession>
<evidence type="ECO:0000256" key="4">
    <source>
        <dbReference type="RuleBase" id="RU003345"/>
    </source>
</evidence>
<keyword evidence="2 4" id="KW-0560">Oxidoreductase</keyword>
<evidence type="ECO:0000256" key="1">
    <source>
        <dbReference type="ARBA" id="ARBA00009986"/>
    </source>
</evidence>
<dbReference type="Gene3D" id="3.40.605.10">
    <property type="entry name" value="Aldehyde Dehydrogenase, Chain A, domain 1"/>
    <property type="match status" value="1"/>
</dbReference>
<dbReference type="Pfam" id="PF00171">
    <property type="entry name" value="Aldedh"/>
    <property type="match status" value="1"/>
</dbReference>